<protein>
    <submittedName>
        <fullName evidence="1">Uncharacterized protein</fullName>
    </submittedName>
</protein>
<sequence length="466" mass="51722">MPDPQQPRPALLSTKRRFGRYEPFHRFDHLASHASVATQVIGRMKIDCQFLLQKSQWGVLGESRFPAGIIYMDLNFGPPRGCRVESATIKVTLDEHDECLDSYDAKPGKGRHKSGCPVQMMDSYGPRRLVGEAKCTEFKQTMSLAPEIHAFGGGAGGVGVNSEKAFKSSSRWAFNGQLLPGKGTWTYKTLEWNLTDNELKKQTFQNSRVHTAFTFQHAGQPFTMKVDIEGRLEKWSHRIMSRLKFGSVKHEGEGQSTTLIDFREPEAFQKRLDELARSLPRAMELANYQDIPVEIPDTASVSFESASSEPESLATCEMESPQGGTSKQECLGSAAKAPSLEAPRVLQALKRQDIQARQDSMEPTVENITKVLQALIHPVEQEIIGKPLESSFPSASNTVVAPEDEQEQMTGQKCETEPELTMTSLNEDQEAMLKIMQIPGLVTFLQLIVMLMGILGGSRKAKAMAS</sequence>
<keyword evidence="2" id="KW-1185">Reference proteome</keyword>
<evidence type="ECO:0000313" key="1">
    <source>
        <dbReference type="EMBL" id="KAI8652585.1"/>
    </source>
</evidence>
<accession>A0ACC0QGH2</accession>
<comment type="caution">
    <text evidence="1">The sequence shown here is derived from an EMBL/GenBank/DDBJ whole genome shotgun (WGS) entry which is preliminary data.</text>
</comment>
<dbReference type="Proteomes" id="UP001065298">
    <property type="component" value="Chromosome 11"/>
</dbReference>
<gene>
    <name evidence="1" type="ORF">NCS57_01322900</name>
</gene>
<name>A0ACC0QGH2_9HYPO</name>
<organism evidence="1 2">
    <name type="scientific">Fusarium keratoplasticum</name>
    <dbReference type="NCBI Taxonomy" id="1328300"/>
    <lineage>
        <taxon>Eukaryota</taxon>
        <taxon>Fungi</taxon>
        <taxon>Dikarya</taxon>
        <taxon>Ascomycota</taxon>
        <taxon>Pezizomycotina</taxon>
        <taxon>Sordariomycetes</taxon>
        <taxon>Hypocreomycetidae</taxon>
        <taxon>Hypocreales</taxon>
        <taxon>Nectriaceae</taxon>
        <taxon>Fusarium</taxon>
        <taxon>Fusarium solani species complex</taxon>
    </lineage>
</organism>
<proteinExistence type="predicted"/>
<reference evidence="1" key="1">
    <citation type="submission" date="2022-06" db="EMBL/GenBank/DDBJ databases">
        <title>Fusarium solani species complex genomes reveal bases of compartmentalisation and animal pathogenesis.</title>
        <authorList>
            <person name="Tsai I.J."/>
        </authorList>
    </citation>
    <scope>NUCLEOTIDE SEQUENCE</scope>
    <source>
        <strain evidence="1">Fu6.1</strain>
    </source>
</reference>
<evidence type="ECO:0000313" key="2">
    <source>
        <dbReference type="Proteomes" id="UP001065298"/>
    </source>
</evidence>
<dbReference type="EMBL" id="CM046513">
    <property type="protein sequence ID" value="KAI8652585.1"/>
    <property type="molecule type" value="Genomic_DNA"/>
</dbReference>